<evidence type="ECO:0000256" key="2">
    <source>
        <dbReference type="ARBA" id="ARBA00040540"/>
    </source>
</evidence>
<dbReference type="GO" id="GO:0005737">
    <property type="term" value="C:cytoplasm"/>
    <property type="evidence" value="ECO:0007669"/>
    <property type="project" value="TreeGrafter"/>
</dbReference>
<reference evidence="4" key="1">
    <citation type="submission" date="2021-06" db="EMBL/GenBank/DDBJ databases">
        <authorList>
            <person name="Kallberg Y."/>
            <person name="Tangrot J."/>
            <person name="Rosling A."/>
        </authorList>
    </citation>
    <scope>NUCLEOTIDE SEQUENCE</scope>
    <source>
        <strain evidence="4">87-6 pot B 2015</strain>
    </source>
</reference>
<dbReference type="InterPro" id="IPR041442">
    <property type="entry name" value="PIH1D1/2/3_CS-like"/>
</dbReference>
<dbReference type="PANTHER" id="PTHR22997">
    <property type="entry name" value="PIH1 DOMAIN-CONTAINING PROTEIN 1"/>
    <property type="match status" value="1"/>
</dbReference>
<dbReference type="InterPro" id="IPR050734">
    <property type="entry name" value="PIH1/Kintoun_subfamily"/>
</dbReference>
<name>A0A9N8V6S1_FUNMO</name>
<evidence type="ECO:0000313" key="4">
    <source>
        <dbReference type="EMBL" id="CAG8438665.1"/>
    </source>
</evidence>
<dbReference type="InterPro" id="IPR012981">
    <property type="entry name" value="PIH1_N"/>
</dbReference>
<protein>
    <recommendedName>
        <fullName evidence="2">PIH1 domain-containing protein 1</fullName>
    </recommendedName>
</protein>
<accession>A0A9N8V6S1</accession>
<dbReference type="Pfam" id="PF18201">
    <property type="entry name" value="PIH1_CS"/>
    <property type="match status" value="1"/>
</dbReference>
<comment type="similarity">
    <text evidence="1">Belongs to the PIH1 family.</text>
</comment>
<keyword evidence="5" id="KW-1185">Reference proteome</keyword>
<dbReference type="AlphaFoldDB" id="A0A9N8V6S1"/>
<dbReference type="GO" id="GO:1990904">
    <property type="term" value="C:ribonucleoprotein complex"/>
    <property type="evidence" value="ECO:0007669"/>
    <property type="project" value="TreeGrafter"/>
</dbReference>
<proteinExistence type="inferred from homology"/>
<evidence type="ECO:0000313" key="5">
    <source>
        <dbReference type="Proteomes" id="UP000789375"/>
    </source>
</evidence>
<dbReference type="PROSITE" id="PS51203">
    <property type="entry name" value="CS"/>
    <property type="match status" value="1"/>
</dbReference>
<dbReference type="Pfam" id="PF08190">
    <property type="entry name" value="PIH1"/>
    <property type="match status" value="1"/>
</dbReference>
<feature type="domain" description="CS" evidence="3">
    <location>
        <begin position="249"/>
        <end position="334"/>
    </location>
</feature>
<evidence type="ECO:0000256" key="1">
    <source>
        <dbReference type="ARBA" id="ARBA00008511"/>
    </source>
</evidence>
<organism evidence="4 5">
    <name type="scientific">Funneliformis mosseae</name>
    <name type="common">Endomycorrhizal fungus</name>
    <name type="synonym">Glomus mosseae</name>
    <dbReference type="NCBI Taxonomy" id="27381"/>
    <lineage>
        <taxon>Eukaryota</taxon>
        <taxon>Fungi</taxon>
        <taxon>Fungi incertae sedis</taxon>
        <taxon>Mucoromycota</taxon>
        <taxon>Glomeromycotina</taxon>
        <taxon>Glomeromycetes</taxon>
        <taxon>Glomerales</taxon>
        <taxon>Glomeraceae</taxon>
        <taxon>Funneliformis</taxon>
    </lineage>
</organism>
<sequence length="334" mass="38098">MAHAKLDFDDNVASSLILKDFAQNEQEELAEEVFFEELSTQLAENPKAMAALTEQYMKSVNSDSPDLESVQLIPEPGFVVKSRISASNNKQYKIGTKFFINICYSSKVPRPPPVSSENEIRKAMNGDKDSIYYVPTVISNLREDVDKEKNPCYDCDAIIHPQPYKRTEEDSDFKLYISELAVEMIEEQFSLEMSRKYAYPKMNYKGDRKVRPVMLPKEKKSLITEIPTKPNKQVIVEGDEKQAKNSKAPIQPKYTITEELKDNKSYLIISIETPSMQSAKDSALDLEPKHLTFNSPNMYDLDIPLPSIVNIISAKARFIKPKKRLVIKLEKVVS</sequence>
<dbReference type="GO" id="GO:0097255">
    <property type="term" value="C:R2TP complex"/>
    <property type="evidence" value="ECO:0007669"/>
    <property type="project" value="TreeGrafter"/>
</dbReference>
<comment type="caution">
    <text evidence="4">The sequence shown here is derived from an EMBL/GenBank/DDBJ whole genome shotgun (WGS) entry which is preliminary data.</text>
</comment>
<dbReference type="Proteomes" id="UP000789375">
    <property type="component" value="Unassembled WGS sequence"/>
</dbReference>
<dbReference type="GO" id="GO:0006364">
    <property type="term" value="P:rRNA processing"/>
    <property type="evidence" value="ECO:0007669"/>
    <property type="project" value="TreeGrafter"/>
</dbReference>
<evidence type="ECO:0000259" key="3">
    <source>
        <dbReference type="PROSITE" id="PS51203"/>
    </source>
</evidence>
<dbReference type="InterPro" id="IPR007052">
    <property type="entry name" value="CS_dom"/>
</dbReference>
<dbReference type="EMBL" id="CAJVPP010000062">
    <property type="protein sequence ID" value="CAG8438665.1"/>
    <property type="molecule type" value="Genomic_DNA"/>
</dbReference>
<dbReference type="PANTHER" id="PTHR22997:SF0">
    <property type="entry name" value="PIH1 DOMAIN-CONTAINING PROTEIN 1"/>
    <property type="match status" value="1"/>
</dbReference>
<dbReference type="GO" id="GO:0000492">
    <property type="term" value="P:box C/D snoRNP assembly"/>
    <property type="evidence" value="ECO:0007669"/>
    <property type="project" value="TreeGrafter"/>
</dbReference>
<gene>
    <name evidence="4" type="ORF">FMOSSE_LOCUS622</name>
</gene>